<dbReference type="Proteomes" id="UP000789706">
    <property type="component" value="Unassembled WGS sequence"/>
</dbReference>
<dbReference type="AlphaFoldDB" id="A0A9N9FST4"/>
<proteinExistence type="predicted"/>
<name>A0A9N9FST4_9GLOM</name>
<gene>
    <name evidence="1" type="ORF">DEBURN_LOCUS7297</name>
</gene>
<accession>A0A9N9FST4</accession>
<evidence type="ECO:0000313" key="2">
    <source>
        <dbReference type="Proteomes" id="UP000789706"/>
    </source>
</evidence>
<dbReference type="EMBL" id="CAJVPK010000860">
    <property type="protein sequence ID" value="CAG8555053.1"/>
    <property type="molecule type" value="Genomic_DNA"/>
</dbReference>
<sequence length="242" mass="28432">MSETDKFKKWFKILFNAFHQEETVIEFSHDSDPPKEFFDLFSPIKSIKSIKCYTTENDHNEQWQTFNNHKNQFDPQKKLEWALQKHGVNDFILTNGKGIFVIVETKRVDAELRELRKKYKKSDVIAQAKHYKQAFIDQKLREPDVIAIVALGITDESSKMIDWAGRYDKDVFMAFNTEYGEGEFPDPENGFFHQSIPQISALTRITALTRMPKYNKHKLALVQELTPLIFLTNISMEFETRI</sequence>
<reference evidence="1" key="1">
    <citation type="submission" date="2021-06" db="EMBL/GenBank/DDBJ databases">
        <authorList>
            <person name="Kallberg Y."/>
            <person name="Tangrot J."/>
            <person name="Rosling A."/>
        </authorList>
    </citation>
    <scope>NUCLEOTIDE SEQUENCE</scope>
    <source>
        <strain evidence="1">AZ414A</strain>
    </source>
</reference>
<organism evidence="1 2">
    <name type="scientific">Diversispora eburnea</name>
    <dbReference type="NCBI Taxonomy" id="1213867"/>
    <lineage>
        <taxon>Eukaryota</taxon>
        <taxon>Fungi</taxon>
        <taxon>Fungi incertae sedis</taxon>
        <taxon>Mucoromycota</taxon>
        <taxon>Glomeromycotina</taxon>
        <taxon>Glomeromycetes</taxon>
        <taxon>Diversisporales</taxon>
        <taxon>Diversisporaceae</taxon>
        <taxon>Diversispora</taxon>
    </lineage>
</organism>
<comment type="caution">
    <text evidence="1">The sequence shown here is derived from an EMBL/GenBank/DDBJ whole genome shotgun (WGS) entry which is preliminary data.</text>
</comment>
<evidence type="ECO:0000313" key="1">
    <source>
        <dbReference type="EMBL" id="CAG8555053.1"/>
    </source>
</evidence>
<dbReference type="OrthoDB" id="2366574at2759"/>
<protein>
    <submittedName>
        <fullName evidence="1">6979_t:CDS:1</fullName>
    </submittedName>
</protein>
<keyword evidence="2" id="KW-1185">Reference proteome</keyword>